<dbReference type="InterPro" id="IPR017200">
    <property type="entry name" value="PqqE-like"/>
</dbReference>
<dbReference type="GO" id="GO:0003824">
    <property type="term" value="F:catalytic activity"/>
    <property type="evidence" value="ECO:0007669"/>
    <property type="project" value="InterPro"/>
</dbReference>
<accession>A0A1W1H9Q1</accession>
<comment type="cofactor">
    <cofactor evidence="1">
        <name>[4Fe-4S] cluster</name>
        <dbReference type="ChEBI" id="CHEBI:49883"/>
    </cofactor>
</comment>
<dbReference type="Gene3D" id="3.20.20.70">
    <property type="entry name" value="Aldolase class I"/>
    <property type="match status" value="1"/>
</dbReference>
<keyword evidence="4" id="KW-0479">Metal-binding</keyword>
<dbReference type="AlphaFoldDB" id="A0A1W1H9Q1"/>
<organism evidence="8 9">
    <name type="scientific">Desulfamplus magnetovallimortis</name>
    <dbReference type="NCBI Taxonomy" id="1246637"/>
    <lineage>
        <taxon>Bacteria</taxon>
        <taxon>Pseudomonadati</taxon>
        <taxon>Thermodesulfobacteriota</taxon>
        <taxon>Desulfobacteria</taxon>
        <taxon>Desulfobacterales</taxon>
        <taxon>Desulfobacteraceae</taxon>
        <taxon>Desulfamplus</taxon>
    </lineage>
</organism>
<feature type="domain" description="Radical SAM core" evidence="7">
    <location>
        <begin position="1"/>
        <end position="191"/>
    </location>
</feature>
<evidence type="ECO:0000256" key="3">
    <source>
        <dbReference type="ARBA" id="ARBA00022691"/>
    </source>
</evidence>
<dbReference type="GO" id="GO:0051539">
    <property type="term" value="F:4 iron, 4 sulfur cluster binding"/>
    <property type="evidence" value="ECO:0007669"/>
    <property type="project" value="UniProtKB-KW"/>
</dbReference>
<dbReference type="CDD" id="cd21123">
    <property type="entry name" value="SPASM_MftC-like"/>
    <property type="match status" value="1"/>
</dbReference>
<keyword evidence="5" id="KW-0408">Iron</keyword>
<evidence type="ECO:0000256" key="5">
    <source>
        <dbReference type="ARBA" id="ARBA00023004"/>
    </source>
</evidence>
<evidence type="ECO:0000313" key="8">
    <source>
        <dbReference type="EMBL" id="SLM29174.1"/>
    </source>
</evidence>
<evidence type="ECO:0000256" key="4">
    <source>
        <dbReference type="ARBA" id="ARBA00022723"/>
    </source>
</evidence>
<sequence length="308" mass="34159">MSVAQLDAIYAELSKAISTWKKNGRISLTGGEPFLEFEKLLHILNKIEKDEAFYWAGILSNGTLIDDKKIAELTKFKKLKEVQISIDGGTERVHDLTRGKGSFSKAINGLAKLISAGIPTAVMFTLTQENAGSVADIIDLADRMGIDALTIERYTPLGNSESDLLKLSAGRLKEIYGQIKQKKKQIESSGRKLKIRTSRPLWHLIDESLGGFCPVGYSSLCIMHDGTAYPCRRLPIPLGNVLNDGIFKIWYKSDILWNIRRKNRMTSSCGTCEDLGRCGGCRAAAYAENGDYLAQDPLCWKYKTGKSQ</sequence>
<name>A0A1W1H9Q1_9BACT</name>
<dbReference type="InterPro" id="IPR058240">
    <property type="entry name" value="rSAM_sf"/>
</dbReference>
<keyword evidence="2" id="KW-0004">4Fe-4S</keyword>
<dbReference type="CDD" id="cd01335">
    <property type="entry name" value="Radical_SAM"/>
    <property type="match status" value="1"/>
</dbReference>
<dbReference type="Pfam" id="PF04055">
    <property type="entry name" value="Radical_SAM"/>
    <property type="match status" value="1"/>
</dbReference>
<keyword evidence="6" id="KW-0411">Iron-sulfur</keyword>
<dbReference type="InterPro" id="IPR013785">
    <property type="entry name" value="Aldolase_TIM"/>
</dbReference>
<protein>
    <submittedName>
        <fullName evidence="8">Radical SAM domain protein</fullName>
    </submittedName>
</protein>
<dbReference type="InterPro" id="IPR050377">
    <property type="entry name" value="Radical_SAM_PqqE_MftC-like"/>
</dbReference>
<evidence type="ECO:0000256" key="6">
    <source>
        <dbReference type="ARBA" id="ARBA00023014"/>
    </source>
</evidence>
<dbReference type="PIRSF" id="PIRSF037420">
    <property type="entry name" value="PQQ_syn_pqqE"/>
    <property type="match status" value="1"/>
</dbReference>
<dbReference type="PROSITE" id="PS51918">
    <property type="entry name" value="RADICAL_SAM"/>
    <property type="match status" value="1"/>
</dbReference>
<keyword evidence="3" id="KW-0949">S-adenosyl-L-methionine</keyword>
<dbReference type="EMBL" id="FWEV01000080">
    <property type="protein sequence ID" value="SLM29174.1"/>
    <property type="molecule type" value="Genomic_DNA"/>
</dbReference>
<evidence type="ECO:0000259" key="7">
    <source>
        <dbReference type="PROSITE" id="PS51918"/>
    </source>
</evidence>
<proteinExistence type="predicted"/>
<dbReference type="InterPro" id="IPR023885">
    <property type="entry name" value="4Fe4S-binding_SPASM_dom"/>
</dbReference>
<dbReference type="STRING" id="1246637.MTBBW1_1700003"/>
<dbReference type="GO" id="GO:0046872">
    <property type="term" value="F:metal ion binding"/>
    <property type="evidence" value="ECO:0007669"/>
    <property type="project" value="UniProtKB-KW"/>
</dbReference>
<dbReference type="Proteomes" id="UP000191931">
    <property type="component" value="Unassembled WGS sequence"/>
</dbReference>
<dbReference type="SUPFAM" id="SSF102114">
    <property type="entry name" value="Radical SAM enzymes"/>
    <property type="match status" value="1"/>
</dbReference>
<reference evidence="8 9" key="1">
    <citation type="submission" date="2017-03" db="EMBL/GenBank/DDBJ databases">
        <authorList>
            <person name="Afonso C.L."/>
            <person name="Miller P.J."/>
            <person name="Scott M.A."/>
            <person name="Spackman E."/>
            <person name="Goraichik I."/>
            <person name="Dimitrov K.M."/>
            <person name="Suarez D.L."/>
            <person name="Swayne D.E."/>
        </authorList>
    </citation>
    <scope>NUCLEOTIDE SEQUENCE [LARGE SCALE GENOMIC DNA]</scope>
    <source>
        <strain evidence="8">PRJEB14757</strain>
    </source>
</reference>
<dbReference type="Pfam" id="PF13186">
    <property type="entry name" value="SPASM"/>
    <property type="match status" value="1"/>
</dbReference>
<dbReference type="PANTHER" id="PTHR11228:SF7">
    <property type="entry name" value="PQQA PEPTIDE CYCLASE"/>
    <property type="match status" value="1"/>
</dbReference>
<evidence type="ECO:0000256" key="2">
    <source>
        <dbReference type="ARBA" id="ARBA00022485"/>
    </source>
</evidence>
<dbReference type="InterPro" id="IPR007197">
    <property type="entry name" value="rSAM"/>
</dbReference>
<dbReference type="PANTHER" id="PTHR11228">
    <property type="entry name" value="RADICAL SAM DOMAIN PROTEIN"/>
    <property type="match status" value="1"/>
</dbReference>
<keyword evidence="9" id="KW-1185">Reference proteome</keyword>
<evidence type="ECO:0000256" key="1">
    <source>
        <dbReference type="ARBA" id="ARBA00001966"/>
    </source>
</evidence>
<gene>
    <name evidence="8" type="ORF">MTBBW1_1700003</name>
</gene>
<evidence type="ECO:0000313" key="9">
    <source>
        <dbReference type="Proteomes" id="UP000191931"/>
    </source>
</evidence>
<dbReference type="NCBIfam" id="TIGR04085">
    <property type="entry name" value="rSAM_more_4Fe4S"/>
    <property type="match status" value="1"/>
</dbReference>